<dbReference type="AlphaFoldDB" id="A0A1E3VUP2"/>
<evidence type="ECO:0000313" key="2">
    <source>
        <dbReference type="Proteomes" id="UP000094172"/>
    </source>
</evidence>
<keyword evidence="2" id="KW-1185">Reference proteome</keyword>
<proteinExistence type="predicted"/>
<sequence length="188" mass="21033">MAGAEREITDPVEAAKHGIGSSKRLIAATLDDLSAHHSWLETYHRDERLRAERLRRRELRDRLERGVRHAMTRTKRAAQTTYVGGRRVARFSKRHALAFARWASPRLQTFVQHAAETTSTAWCWSRKHTPIFAHQAFSAAHDGFAWSVQASEDAGHVFRQRIATLADEARPSFGAGPLPCAAAVNSNG</sequence>
<comment type="caution">
    <text evidence="1">The sequence shown here is derived from an EMBL/GenBank/DDBJ whole genome shotgun (WGS) entry which is preliminary data.</text>
</comment>
<evidence type="ECO:0000313" key="1">
    <source>
        <dbReference type="EMBL" id="ODR97268.1"/>
    </source>
</evidence>
<name>A0A1E3VUP2_9HYPH</name>
<gene>
    <name evidence="1" type="ORF">AUC70_13555</name>
</gene>
<dbReference type="STRING" id="1774970.AUC70_13555"/>
<dbReference type="RefSeq" id="WP_069443262.1">
    <property type="nucleotide sequence ID" value="NZ_LPWE01000002.1"/>
</dbReference>
<accession>A0A1E3VUP2</accession>
<protein>
    <submittedName>
        <fullName evidence="1">Uncharacterized protein</fullName>
    </submittedName>
</protein>
<dbReference type="Proteomes" id="UP000094172">
    <property type="component" value="Unassembled WGS sequence"/>
</dbReference>
<dbReference type="EMBL" id="LPWE01000002">
    <property type="protein sequence ID" value="ODR97268.1"/>
    <property type="molecule type" value="Genomic_DNA"/>
</dbReference>
<reference evidence="1 2" key="1">
    <citation type="journal article" date="2016" name="Environ. Microbiol.">
        <title>New Methyloceanibacter diversity from North Sea sediments includes methanotroph containing solely the soluble methane monooxygenase.</title>
        <authorList>
            <person name="Vekeman B."/>
            <person name="Kerckhof F.M."/>
            <person name="Cremers G."/>
            <person name="de Vos P."/>
            <person name="Vandamme P."/>
            <person name="Boon N."/>
            <person name="Op den Camp H.J."/>
            <person name="Heylen K."/>
        </authorList>
    </citation>
    <scope>NUCLEOTIDE SEQUENCE [LARGE SCALE GENOMIC DNA]</scope>
    <source>
        <strain evidence="1 2">R-67176</strain>
    </source>
</reference>
<organism evidence="1 2">
    <name type="scientific">Methyloceanibacter stevinii</name>
    <dbReference type="NCBI Taxonomy" id="1774970"/>
    <lineage>
        <taxon>Bacteria</taxon>
        <taxon>Pseudomonadati</taxon>
        <taxon>Pseudomonadota</taxon>
        <taxon>Alphaproteobacteria</taxon>
        <taxon>Hyphomicrobiales</taxon>
        <taxon>Hyphomicrobiaceae</taxon>
        <taxon>Methyloceanibacter</taxon>
    </lineage>
</organism>